<dbReference type="InterPro" id="IPR004175">
    <property type="entry name" value="RNA_CPDase"/>
</dbReference>
<proteinExistence type="inferred from homology"/>
<keyword evidence="1 2" id="KW-0378">Hydrolase</keyword>
<gene>
    <name evidence="3" type="ORF">MA04_02558</name>
</gene>
<accession>A0ABT2R0E1</accession>
<dbReference type="HAMAP" id="MF_01940">
    <property type="entry name" value="RNA_CPDase"/>
    <property type="match status" value="1"/>
</dbReference>
<comment type="function">
    <text evidence="2">Hydrolyzes RNA 2',3'-cyclic phosphodiester to an RNA 2'-phosphomonoester.</text>
</comment>
<organism evidence="3 4">
    <name type="scientific">Alloalcanivorax balearicus MACL04</name>
    <dbReference type="NCBI Taxonomy" id="1177182"/>
    <lineage>
        <taxon>Bacteria</taxon>
        <taxon>Pseudomonadati</taxon>
        <taxon>Pseudomonadota</taxon>
        <taxon>Gammaproteobacteria</taxon>
        <taxon>Oceanospirillales</taxon>
        <taxon>Alcanivoracaceae</taxon>
        <taxon>Alloalcanivorax</taxon>
    </lineage>
</organism>
<dbReference type="EMBL" id="ARXS01000014">
    <property type="protein sequence ID" value="MCU5783258.1"/>
    <property type="molecule type" value="Genomic_DNA"/>
</dbReference>
<name>A0ABT2R0E1_9GAMM</name>
<keyword evidence="3" id="KW-0436">Ligase</keyword>
<dbReference type="EC" id="3.1.4.58" evidence="2"/>
<evidence type="ECO:0000313" key="3">
    <source>
        <dbReference type="EMBL" id="MCU5783258.1"/>
    </source>
</evidence>
<protein>
    <recommendedName>
        <fullName evidence="2">RNA 2',3'-cyclic phosphodiesterase</fullName>
        <shortName evidence="2">RNA 2',3'-CPDase</shortName>
        <ecNumber evidence="2">3.1.4.58</ecNumber>
    </recommendedName>
</protein>
<evidence type="ECO:0000256" key="1">
    <source>
        <dbReference type="ARBA" id="ARBA00022801"/>
    </source>
</evidence>
<comment type="caution">
    <text evidence="3">The sequence shown here is derived from an EMBL/GenBank/DDBJ whole genome shotgun (WGS) entry which is preliminary data.</text>
</comment>
<dbReference type="Pfam" id="PF13563">
    <property type="entry name" value="2_5_RNA_ligase2"/>
    <property type="match status" value="1"/>
</dbReference>
<comment type="similarity">
    <text evidence="2">Belongs to the 2H phosphoesterase superfamily. ThpR family.</text>
</comment>
<dbReference type="RefSeq" id="WP_262460847.1">
    <property type="nucleotide sequence ID" value="NZ_ARXS01000014.1"/>
</dbReference>
<keyword evidence="4" id="KW-1185">Reference proteome</keyword>
<feature type="active site" description="Proton donor" evidence="2">
    <location>
        <position position="35"/>
    </location>
</feature>
<dbReference type="Proteomes" id="UP001064106">
    <property type="component" value="Unassembled WGS sequence"/>
</dbReference>
<dbReference type="NCBIfam" id="TIGR02258">
    <property type="entry name" value="2_5_ligase"/>
    <property type="match status" value="1"/>
</dbReference>
<reference evidence="3" key="1">
    <citation type="submission" date="2012-09" db="EMBL/GenBank/DDBJ databases">
        <title>Genome Sequence of alkane-degrading Bacterium Alcanivorax balearicus MACL04.</title>
        <authorList>
            <person name="Lai Q."/>
            <person name="Shao Z."/>
        </authorList>
    </citation>
    <scope>NUCLEOTIDE SEQUENCE</scope>
    <source>
        <strain evidence="3">MACL04</strain>
    </source>
</reference>
<evidence type="ECO:0000313" key="4">
    <source>
        <dbReference type="Proteomes" id="UP001064106"/>
    </source>
</evidence>
<dbReference type="PANTHER" id="PTHR35561:SF1">
    <property type="entry name" value="RNA 2',3'-CYCLIC PHOSPHODIESTERASE"/>
    <property type="match status" value="1"/>
</dbReference>
<dbReference type="SUPFAM" id="SSF55144">
    <property type="entry name" value="LigT-like"/>
    <property type="match status" value="1"/>
</dbReference>
<comment type="catalytic activity">
    <reaction evidence="2">
        <text>a 3'-end 2',3'-cyclophospho-ribonucleotide-RNA + H2O = a 3'-end 2'-phospho-ribonucleotide-RNA + H(+)</text>
        <dbReference type="Rhea" id="RHEA:11828"/>
        <dbReference type="Rhea" id="RHEA-COMP:10464"/>
        <dbReference type="Rhea" id="RHEA-COMP:17353"/>
        <dbReference type="ChEBI" id="CHEBI:15377"/>
        <dbReference type="ChEBI" id="CHEBI:15378"/>
        <dbReference type="ChEBI" id="CHEBI:83064"/>
        <dbReference type="ChEBI" id="CHEBI:173113"/>
        <dbReference type="EC" id="3.1.4.58"/>
    </reaction>
</comment>
<feature type="short sequence motif" description="HXTX 2" evidence="2">
    <location>
        <begin position="120"/>
        <end position="123"/>
    </location>
</feature>
<sequence>MRCFIGLPVPEEAGRTLLRGVPEGAGRQLPLTDLHLTLAFLGERELSWTQVLCRHLESILAEVQPLSLKLAHGGPFPSSGSRLWAARALPSPALMALYERIWRPLEDLGVERDQRGFQPHVTLARGHHRLTTKRANESAESLYGDHAEFDVYEVVLYESRQGYRARWRQSLKSRL</sequence>
<dbReference type="GO" id="GO:0016874">
    <property type="term" value="F:ligase activity"/>
    <property type="evidence" value="ECO:0007669"/>
    <property type="project" value="UniProtKB-KW"/>
</dbReference>
<dbReference type="Gene3D" id="3.90.1140.10">
    <property type="entry name" value="Cyclic phosphodiesterase"/>
    <property type="match status" value="1"/>
</dbReference>
<feature type="active site" description="Proton acceptor" evidence="2">
    <location>
        <position position="120"/>
    </location>
</feature>
<dbReference type="InterPro" id="IPR009097">
    <property type="entry name" value="Cyclic_Pdiesterase"/>
</dbReference>
<evidence type="ECO:0000256" key="2">
    <source>
        <dbReference type="HAMAP-Rule" id="MF_01940"/>
    </source>
</evidence>
<dbReference type="PANTHER" id="PTHR35561">
    <property type="entry name" value="RNA 2',3'-CYCLIC PHOSPHODIESTERASE"/>
    <property type="match status" value="1"/>
</dbReference>
<feature type="short sequence motif" description="HXTX 1" evidence="2">
    <location>
        <begin position="35"/>
        <end position="38"/>
    </location>
</feature>